<sequence>MKKIFLLLTLSILLVSPNFVLAQEDLEVENPKVDTISMFFNDLYERVQLLFTFNEDAKFEKRMEFAERKLAQIEELRDVVDEETLKKLEERYEYQMQKAEEMALKREERQQERLQRILEARERHILRLLQVSEQVPEEAKDSLDMVIEKSLERYESIPEKIQENLQKKEGVNIDKPLPEKVRKTPEEIEEYKRLLRESKLQENN</sequence>
<dbReference type="Proteomes" id="UP000233417">
    <property type="component" value="Unassembled WGS sequence"/>
</dbReference>
<organism evidence="4 5">
    <name type="scientific">Candidatus Dojkabacteria bacterium HGW-Dojkabacteria-1</name>
    <dbReference type="NCBI Taxonomy" id="2013761"/>
    <lineage>
        <taxon>Bacteria</taxon>
        <taxon>Candidatus Dojkabacteria</taxon>
    </lineage>
</organism>
<evidence type="ECO:0000259" key="3">
    <source>
        <dbReference type="Pfam" id="PF18915"/>
    </source>
</evidence>
<feature type="chain" id="PRO_5014806945" description="DUF5667 domain-containing protein" evidence="2">
    <location>
        <begin position="23"/>
        <end position="204"/>
    </location>
</feature>
<dbReference type="InterPro" id="IPR043725">
    <property type="entry name" value="DUF5667"/>
</dbReference>
<dbReference type="AlphaFoldDB" id="A0A2N2F409"/>
<dbReference type="Pfam" id="PF18915">
    <property type="entry name" value="DUF5667"/>
    <property type="match status" value="1"/>
</dbReference>
<keyword evidence="2" id="KW-0732">Signal</keyword>
<accession>A0A2N2F409</accession>
<evidence type="ECO:0000256" key="2">
    <source>
        <dbReference type="SAM" id="SignalP"/>
    </source>
</evidence>
<keyword evidence="1" id="KW-0175">Coiled coil</keyword>
<feature type="coiled-coil region" evidence="1">
    <location>
        <begin position="56"/>
        <end position="124"/>
    </location>
</feature>
<comment type="caution">
    <text evidence="4">The sequence shown here is derived from an EMBL/GenBank/DDBJ whole genome shotgun (WGS) entry which is preliminary data.</text>
</comment>
<feature type="signal peptide" evidence="2">
    <location>
        <begin position="1"/>
        <end position="22"/>
    </location>
</feature>
<proteinExistence type="predicted"/>
<evidence type="ECO:0000256" key="1">
    <source>
        <dbReference type="SAM" id="Coils"/>
    </source>
</evidence>
<protein>
    <recommendedName>
        <fullName evidence="3">DUF5667 domain-containing protein</fullName>
    </recommendedName>
</protein>
<reference evidence="4 5" key="1">
    <citation type="journal article" date="2017" name="ISME J.">
        <title>Potential for microbial H2 and metal transformations associated with novel bacteria and archaea in deep terrestrial subsurface sediments.</title>
        <authorList>
            <person name="Hernsdorf A.W."/>
            <person name="Amano Y."/>
            <person name="Miyakawa K."/>
            <person name="Ise K."/>
            <person name="Suzuki Y."/>
            <person name="Anantharaman K."/>
            <person name="Probst A."/>
            <person name="Burstein D."/>
            <person name="Thomas B.C."/>
            <person name="Banfield J.F."/>
        </authorList>
    </citation>
    <scope>NUCLEOTIDE SEQUENCE [LARGE SCALE GENOMIC DNA]</scope>
    <source>
        <strain evidence="4">HGW-Dojkabacteria-1</strain>
    </source>
</reference>
<gene>
    <name evidence="4" type="ORF">CVU76_02570</name>
</gene>
<name>A0A2N2F409_9BACT</name>
<dbReference type="EMBL" id="PHAO01000001">
    <property type="protein sequence ID" value="PKN02886.1"/>
    <property type="molecule type" value="Genomic_DNA"/>
</dbReference>
<evidence type="ECO:0000313" key="4">
    <source>
        <dbReference type="EMBL" id="PKN02886.1"/>
    </source>
</evidence>
<evidence type="ECO:0000313" key="5">
    <source>
        <dbReference type="Proteomes" id="UP000233417"/>
    </source>
</evidence>
<feature type="domain" description="DUF5667" evidence="3">
    <location>
        <begin position="40"/>
        <end position="138"/>
    </location>
</feature>